<protein>
    <submittedName>
        <fullName evidence="1">Gluconate 2-dehydrogenase subunit 3 family protein</fullName>
    </submittedName>
</protein>
<reference evidence="1 2" key="1">
    <citation type="journal article" date="2020" name="Nature">
        <title>Bacterial chemolithoautotrophy via manganese oxidation.</title>
        <authorList>
            <person name="Yu H."/>
            <person name="Leadbetter J.R."/>
        </authorList>
    </citation>
    <scope>NUCLEOTIDE SEQUENCE [LARGE SCALE GENOMIC DNA]</scope>
    <source>
        <strain evidence="1 2">RBP-1</strain>
    </source>
</reference>
<accession>A0A7X6DIS0</accession>
<evidence type="ECO:0000313" key="1">
    <source>
        <dbReference type="EMBL" id="NKE67922.1"/>
    </source>
</evidence>
<keyword evidence="2" id="KW-1185">Reference proteome</keyword>
<organism evidence="1 2">
    <name type="scientific">Ramlibacter lithotrophicus</name>
    <dbReference type="NCBI Taxonomy" id="2606681"/>
    <lineage>
        <taxon>Bacteria</taxon>
        <taxon>Pseudomonadati</taxon>
        <taxon>Pseudomonadota</taxon>
        <taxon>Betaproteobacteria</taxon>
        <taxon>Burkholderiales</taxon>
        <taxon>Comamonadaceae</taxon>
        <taxon>Ramlibacter</taxon>
    </lineage>
</organism>
<sequence>MTTSSPTPGAEAGLTPSRHETLRVLLGMLVPPSADGRMPGAAGMPEVLRHVEGVAAALPVLRDGLAALEREATARYGAGFAALDDARRSALLDEFAARQPAVLQRLGLEAVTCYYQQDAVVQGLGLEARPPFPGGYQVPAGDLTLLEPVIARGRIWRDAS</sequence>
<proteinExistence type="predicted"/>
<dbReference type="InterPro" id="IPR027056">
    <property type="entry name" value="Gluconate_2DH_su3"/>
</dbReference>
<gene>
    <name evidence="1" type="ORF">RAMLITH_19040</name>
</gene>
<name>A0A7X6DIS0_9BURK</name>
<dbReference type="RefSeq" id="WP_337786182.1">
    <property type="nucleotide sequence ID" value="NZ_VTOX01000008.1"/>
</dbReference>
<dbReference type="Pfam" id="PF13618">
    <property type="entry name" value="Gluconate_2-dh3"/>
    <property type="match status" value="1"/>
</dbReference>
<evidence type="ECO:0000313" key="2">
    <source>
        <dbReference type="Proteomes" id="UP000521868"/>
    </source>
</evidence>
<dbReference type="AlphaFoldDB" id="A0A7X6DIS0"/>
<dbReference type="EMBL" id="VTOX01000008">
    <property type="protein sequence ID" value="NKE67922.1"/>
    <property type="molecule type" value="Genomic_DNA"/>
</dbReference>
<comment type="caution">
    <text evidence="1">The sequence shown here is derived from an EMBL/GenBank/DDBJ whole genome shotgun (WGS) entry which is preliminary data.</text>
</comment>
<dbReference type="Proteomes" id="UP000521868">
    <property type="component" value="Unassembled WGS sequence"/>
</dbReference>